<name>A0A0C3AMG2_SERVB</name>
<accession>A0A0C3AMG2</accession>
<reference evidence="4" key="2">
    <citation type="submission" date="2015-01" db="EMBL/GenBank/DDBJ databases">
        <title>Evolutionary Origins and Diversification of the Mycorrhizal Mutualists.</title>
        <authorList>
            <consortium name="DOE Joint Genome Institute"/>
            <consortium name="Mycorrhizal Genomics Consortium"/>
            <person name="Kohler A."/>
            <person name="Kuo A."/>
            <person name="Nagy L.G."/>
            <person name="Floudas D."/>
            <person name="Copeland A."/>
            <person name="Barry K.W."/>
            <person name="Cichocki N."/>
            <person name="Veneault-Fourrey C."/>
            <person name="LaButti K."/>
            <person name="Lindquist E.A."/>
            <person name="Lipzen A."/>
            <person name="Lundell T."/>
            <person name="Morin E."/>
            <person name="Murat C."/>
            <person name="Riley R."/>
            <person name="Ohm R."/>
            <person name="Sun H."/>
            <person name="Tunlid A."/>
            <person name="Henrissat B."/>
            <person name="Grigoriev I.V."/>
            <person name="Hibbett D.S."/>
            <person name="Martin F."/>
        </authorList>
    </citation>
    <scope>NUCLEOTIDE SEQUENCE [LARGE SCALE GENOMIC DNA]</scope>
    <source>
        <strain evidence="4">MAFF 305830</strain>
    </source>
</reference>
<dbReference type="PANTHER" id="PTHR40469">
    <property type="entry name" value="SECRETED GLYCOSYL HYDROLASE"/>
    <property type="match status" value="1"/>
</dbReference>
<protein>
    <recommendedName>
        <fullName evidence="2">ThuA-like domain-containing protein</fullName>
    </recommendedName>
</protein>
<sequence length="344" mass="37759">MASPKILIYSATAGYRHDSIPTAITALQNLGSQHGIQFDQTEERSKFEDTFLSQFDALLFLHNSGEVLDQSGKDAFQRYLDLGGNFIGIHGASACLFTSDFYNKTLGALFDYHPPLTNATVVVEDANHPSTSHLPTRWDVEDEMYNFRSDPRTVGAVVLLSADETSYIDNGTRTHDQGSPHPLAWYQERLAGVTSTDLPLVGRSWYTSLGHLNQTWQDDTFLAHILGGIQWTLASNTTRAFNSNGNVGNSGAAPTSIAPSATGRRVEHKAYILGTVILKNDTNNLSAIFFQWKWSVVSLPELRFLGASDAVRDGTSKHDGGPVSGDVRDMKHGAEATFHRQAQK</sequence>
<dbReference type="Gene3D" id="3.40.50.880">
    <property type="match status" value="1"/>
</dbReference>
<keyword evidence="4" id="KW-1185">Reference proteome</keyword>
<evidence type="ECO:0000313" key="4">
    <source>
        <dbReference type="Proteomes" id="UP000054097"/>
    </source>
</evidence>
<dbReference type="Proteomes" id="UP000054097">
    <property type="component" value="Unassembled WGS sequence"/>
</dbReference>
<feature type="region of interest" description="Disordered" evidence="1">
    <location>
        <begin position="311"/>
        <end position="344"/>
    </location>
</feature>
<dbReference type="AlphaFoldDB" id="A0A0C3AMG2"/>
<dbReference type="InterPro" id="IPR029062">
    <property type="entry name" value="Class_I_gatase-like"/>
</dbReference>
<feature type="domain" description="ThuA-like" evidence="2">
    <location>
        <begin position="5"/>
        <end position="232"/>
    </location>
</feature>
<dbReference type="HOGENOM" id="CLU_057383_0_0_1"/>
<feature type="compositionally biased region" description="Basic and acidic residues" evidence="1">
    <location>
        <begin position="311"/>
        <end position="338"/>
    </location>
</feature>
<dbReference type="OrthoDB" id="3482285at2759"/>
<dbReference type="SUPFAM" id="SSF52317">
    <property type="entry name" value="Class I glutamine amidotransferase-like"/>
    <property type="match status" value="1"/>
</dbReference>
<dbReference type="PANTHER" id="PTHR40469:SF2">
    <property type="entry name" value="GALACTOSE-BINDING DOMAIN-LIKE SUPERFAMILY PROTEIN"/>
    <property type="match status" value="1"/>
</dbReference>
<organism evidence="3 4">
    <name type="scientific">Serendipita vermifera MAFF 305830</name>
    <dbReference type="NCBI Taxonomy" id="933852"/>
    <lineage>
        <taxon>Eukaryota</taxon>
        <taxon>Fungi</taxon>
        <taxon>Dikarya</taxon>
        <taxon>Basidiomycota</taxon>
        <taxon>Agaricomycotina</taxon>
        <taxon>Agaricomycetes</taxon>
        <taxon>Sebacinales</taxon>
        <taxon>Serendipitaceae</taxon>
        <taxon>Serendipita</taxon>
    </lineage>
</organism>
<dbReference type="EMBL" id="KN824390">
    <property type="protein sequence ID" value="KIM21204.1"/>
    <property type="molecule type" value="Genomic_DNA"/>
</dbReference>
<gene>
    <name evidence="3" type="ORF">M408DRAFT_29765</name>
</gene>
<reference evidence="3 4" key="1">
    <citation type="submission" date="2014-04" db="EMBL/GenBank/DDBJ databases">
        <authorList>
            <consortium name="DOE Joint Genome Institute"/>
            <person name="Kuo A."/>
            <person name="Zuccaro A."/>
            <person name="Kohler A."/>
            <person name="Nagy L.G."/>
            <person name="Floudas D."/>
            <person name="Copeland A."/>
            <person name="Barry K.W."/>
            <person name="Cichocki N."/>
            <person name="Veneault-Fourrey C."/>
            <person name="LaButti K."/>
            <person name="Lindquist E.A."/>
            <person name="Lipzen A."/>
            <person name="Lundell T."/>
            <person name="Morin E."/>
            <person name="Murat C."/>
            <person name="Sun H."/>
            <person name="Tunlid A."/>
            <person name="Henrissat B."/>
            <person name="Grigoriev I.V."/>
            <person name="Hibbett D.S."/>
            <person name="Martin F."/>
            <person name="Nordberg H.P."/>
            <person name="Cantor M.N."/>
            <person name="Hua S.X."/>
        </authorList>
    </citation>
    <scope>NUCLEOTIDE SEQUENCE [LARGE SCALE GENOMIC DNA]</scope>
    <source>
        <strain evidence="3 4">MAFF 305830</strain>
    </source>
</reference>
<evidence type="ECO:0000259" key="2">
    <source>
        <dbReference type="Pfam" id="PF06283"/>
    </source>
</evidence>
<dbReference type="Pfam" id="PF06283">
    <property type="entry name" value="ThuA"/>
    <property type="match status" value="1"/>
</dbReference>
<evidence type="ECO:0000313" key="3">
    <source>
        <dbReference type="EMBL" id="KIM21204.1"/>
    </source>
</evidence>
<evidence type="ECO:0000256" key="1">
    <source>
        <dbReference type="SAM" id="MobiDB-lite"/>
    </source>
</evidence>
<dbReference type="InterPro" id="IPR029010">
    <property type="entry name" value="ThuA-like"/>
</dbReference>
<proteinExistence type="predicted"/>